<dbReference type="AlphaFoldDB" id="A0A7W8CPH2"/>
<dbReference type="EMBL" id="JACHHE010000001">
    <property type="protein sequence ID" value="MBB5179196.1"/>
    <property type="molecule type" value="Genomic_DNA"/>
</dbReference>
<organism evidence="2 3">
    <name type="scientific">Planococcus koreensis</name>
    <dbReference type="NCBI Taxonomy" id="112331"/>
    <lineage>
        <taxon>Bacteria</taxon>
        <taxon>Bacillati</taxon>
        <taxon>Bacillota</taxon>
        <taxon>Bacilli</taxon>
        <taxon>Bacillales</taxon>
        <taxon>Caryophanaceae</taxon>
        <taxon>Planococcus</taxon>
    </lineage>
</organism>
<feature type="compositionally biased region" description="Basic and acidic residues" evidence="1">
    <location>
        <begin position="35"/>
        <end position="47"/>
    </location>
</feature>
<evidence type="ECO:0000256" key="1">
    <source>
        <dbReference type="SAM" id="MobiDB-lite"/>
    </source>
</evidence>
<name>A0A7W8CPH2_9BACL</name>
<dbReference type="OrthoDB" id="2427839at2"/>
<evidence type="ECO:0000313" key="3">
    <source>
        <dbReference type="Proteomes" id="UP000525923"/>
    </source>
</evidence>
<sequence>MAKIRIDPQETPREIEEDYNAAQNMIGEGAPDYSNAKDDDAPKEIKNEAQQAKRLQ</sequence>
<keyword evidence="3" id="KW-1185">Reference proteome</keyword>
<comment type="caution">
    <text evidence="2">The sequence shown here is derived from an EMBL/GenBank/DDBJ whole genome shotgun (WGS) entry which is preliminary data.</text>
</comment>
<protein>
    <submittedName>
        <fullName evidence="2">Uncharacterized protein</fullName>
    </submittedName>
</protein>
<accession>A0A7W8CPH2</accession>
<dbReference type="RefSeq" id="WP_158290556.1">
    <property type="nucleotide sequence ID" value="NZ_CP181055.1"/>
</dbReference>
<feature type="region of interest" description="Disordered" evidence="1">
    <location>
        <begin position="21"/>
        <end position="56"/>
    </location>
</feature>
<dbReference type="Proteomes" id="UP000525923">
    <property type="component" value="Unassembled WGS sequence"/>
</dbReference>
<gene>
    <name evidence="2" type="ORF">HNQ44_000618</name>
</gene>
<reference evidence="2 3" key="1">
    <citation type="submission" date="2020-08" db="EMBL/GenBank/DDBJ databases">
        <title>Genomic Encyclopedia of Type Strains, Phase IV (KMG-IV): sequencing the most valuable type-strain genomes for metagenomic binning, comparative biology and taxonomic classification.</title>
        <authorList>
            <person name="Goeker M."/>
        </authorList>
    </citation>
    <scope>NUCLEOTIDE SEQUENCE [LARGE SCALE GENOMIC DNA]</scope>
    <source>
        <strain evidence="2 3">DSM 15895</strain>
    </source>
</reference>
<proteinExistence type="predicted"/>
<evidence type="ECO:0000313" key="2">
    <source>
        <dbReference type="EMBL" id="MBB5179196.1"/>
    </source>
</evidence>